<proteinExistence type="predicted"/>
<name>A0A1I2MKW2_9BACT</name>
<sequence length="151" mass="17185">MKRIGYSVGIKTFLIVALTGGIVLSFWAVLSYLEEGALYLLVAIVLPLFLFCTLGLWYTFKFRLIITDDYIERQGLLKPTKLYFEKIRQVCLYENVMILKGGGAKIRITSDLQDQREVMSHLIQVLSGYSNIKMRGTIKATEIANTENHSL</sequence>
<keyword evidence="1" id="KW-1133">Transmembrane helix</keyword>
<protein>
    <submittedName>
        <fullName evidence="2">Uncharacterized protein</fullName>
    </submittedName>
</protein>
<keyword evidence="1" id="KW-0472">Membrane</keyword>
<evidence type="ECO:0000313" key="3">
    <source>
        <dbReference type="Proteomes" id="UP000198724"/>
    </source>
</evidence>
<evidence type="ECO:0000256" key="1">
    <source>
        <dbReference type="SAM" id="Phobius"/>
    </source>
</evidence>
<dbReference type="EMBL" id="FOOT01000001">
    <property type="protein sequence ID" value="SFF92093.1"/>
    <property type="molecule type" value="Genomic_DNA"/>
</dbReference>
<dbReference type="STRING" id="1436961.SAMN05421739_101383"/>
<dbReference type="RefSeq" id="WP_092098462.1">
    <property type="nucleotide sequence ID" value="NZ_FOOT01000001.1"/>
</dbReference>
<keyword evidence="1" id="KW-0812">Transmembrane</keyword>
<keyword evidence="3" id="KW-1185">Reference proteome</keyword>
<feature type="transmembrane region" description="Helical" evidence="1">
    <location>
        <begin position="12"/>
        <end position="30"/>
    </location>
</feature>
<accession>A0A1I2MKW2</accession>
<gene>
    <name evidence="2" type="ORF">SAMN05421739_101383</name>
</gene>
<feature type="transmembrane region" description="Helical" evidence="1">
    <location>
        <begin position="36"/>
        <end position="60"/>
    </location>
</feature>
<evidence type="ECO:0000313" key="2">
    <source>
        <dbReference type="EMBL" id="SFF92093.1"/>
    </source>
</evidence>
<reference evidence="3" key="1">
    <citation type="submission" date="2016-10" db="EMBL/GenBank/DDBJ databases">
        <authorList>
            <person name="Varghese N."/>
            <person name="Submissions S."/>
        </authorList>
    </citation>
    <scope>NUCLEOTIDE SEQUENCE [LARGE SCALE GENOMIC DNA]</scope>
    <source>
        <strain evidence="3">LP51</strain>
    </source>
</reference>
<organism evidence="2 3">
    <name type="scientific">Pontibacter chinhatensis</name>
    <dbReference type="NCBI Taxonomy" id="1436961"/>
    <lineage>
        <taxon>Bacteria</taxon>
        <taxon>Pseudomonadati</taxon>
        <taxon>Bacteroidota</taxon>
        <taxon>Cytophagia</taxon>
        <taxon>Cytophagales</taxon>
        <taxon>Hymenobacteraceae</taxon>
        <taxon>Pontibacter</taxon>
    </lineage>
</organism>
<dbReference type="Proteomes" id="UP000198724">
    <property type="component" value="Unassembled WGS sequence"/>
</dbReference>
<dbReference type="AlphaFoldDB" id="A0A1I2MKW2"/>